<keyword evidence="3 4" id="KW-0964">Secreted</keyword>
<proteinExistence type="inferred from homology"/>
<evidence type="ECO:0000313" key="5">
    <source>
        <dbReference type="EMBL" id="CAI5741422.1"/>
    </source>
</evidence>
<comment type="caution">
    <text evidence="5">The sequence shown here is derived from an EMBL/GenBank/DDBJ whole genome shotgun (WGS) entry which is preliminary data.</text>
</comment>
<comment type="similarity">
    <text evidence="2 4">Belongs to the RxLR effector family.</text>
</comment>
<evidence type="ECO:0000256" key="1">
    <source>
        <dbReference type="ARBA" id="ARBA00004613"/>
    </source>
</evidence>
<feature type="chain" id="PRO_5044953688" description="RxLR effector protein" evidence="4">
    <location>
        <begin position="23"/>
        <end position="188"/>
    </location>
</feature>
<keyword evidence="6" id="KW-1185">Reference proteome</keyword>
<evidence type="ECO:0000256" key="3">
    <source>
        <dbReference type="ARBA" id="ARBA00022525"/>
    </source>
</evidence>
<dbReference type="AlphaFoldDB" id="A0AAV0UX15"/>
<comment type="domain">
    <text evidence="4">The RxLR-dEER motif acts to carry the protein into the host cell cytoplasm through binding to cell surface phosphatidylinositol-3-phosphate.</text>
</comment>
<comment type="function">
    <text evidence="4">Effector that suppresses plant defense responses during pathogen infection.</text>
</comment>
<keyword evidence="4" id="KW-0732">Signal</keyword>
<evidence type="ECO:0000256" key="4">
    <source>
        <dbReference type="RuleBase" id="RU367124"/>
    </source>
</evidence>
<feature type="signal peptide" evidence="4">
    <location>
        <begin position="1"/>
        <end position="22"/>
    </location>
</feature>
<accession>A0AAV0UX15</accession>
<dbReference type="InterPro" id="IPR031825">
    <property type="entry name" value="RXLR"/>
</dbReference>
<gene>
    <name evidence="5" type="ORF">PDE001_LOCUS7809</name>
</gene>
<comment type="subcellular location">
    <subcellularLocation>
        <location evidence="1 4">Secreted</location>
    </subcellularLocation>
</comment>
<evidence type="ECO:0000256" key="2">
    <source>
        <dbReference type="ARBA" id="ARBA00010400"/>
    </source>
</evidence>
<dbReference type="EMBL" id="CANTFM010001578">
    <property type="protein sequence ID" value="CAI5741422.1"/>
    <property type="molecule type" value="Genomic_DNA"/>
</dbReference>
<sequence>MRLDQFLLLVTLTCIACDSIVASSKGLIQVKILDATSQRELTDGTRRKLRGSLKKDDIADVEERAQIPLEDLGNKLNGMKTKLNGMKTKLDGMQTKSKDVANKINLKSKSLLEQFKNFIAKLKRTKTAKTVPKQSNLDYTHENTAKTVPKLQRLGRINVAPPRTNTRENTVPKLQNLEEIEPNKSLFD</sequence>
<reference evidence="5" key="1">
    <citation type="submission" date="2022-12" db="EMBL/GenBank/DDBJ databases">
        <authorList>
            <person name="Webb A."/>
        </authorList>
    </citation>
    <scope>NUCLEOTIDE SEQUENCE</scope>
    <source>
        <strain evidence="5">Pd1</strain>
    </source>
</reference>
<organism evidence="5 6">
    <name type="scientific">Peronospora destructor</name>
    <dbReference type="NCBI Taxonomy" id="86335"/>
    <lineage>
        <taxon>Eukaryota</taxon>
        <taxon>Sar</taxon>
        <taxon>Stramenopiles</taxon>
        <taxon>Oomycota</taxon>
        <taxon>Peronosporomycetes</taxon>
        <taxon>Peronosporales</taxon>
        <taxon>Peronosporaceae</taxon>
        <taxon>Peronospora</taxon>
    </lineage>
</organism>
<name>A0AAV0UX15_9STRA</name>
<protein>
    <recommendedName>
        <fullName evidence="4">RxLR effector protein</fullName>
    </recommendedName>
</protein>
<dbReference type="Proteomes" id="UP001162029">
    <property type="component" value="Unassembled WGS sequence"/>
</dbReference>
<evidence type="ECO:0000313" key="6">
    <source>
        <dbReference type="Proteomes" id="UP001162029"/>
    </source>
</evidence>
<dbReference type="Pfam" id="PF16810">
    <property type="entry name" value="RXLR"/>
    <property type="match status" value="1"/>
</dbReference>